<gene>
    <name evidence="1" type="ORF">SCUD_LOCUS21350</name>
</gene>
<proteinExistence type="predicted"/>
<reference evidence="3" key="1">
    <citation type="submission" date="2016-06" db="UniProtKB">
        <authorList>
            <consortium name="WormBaseParasite"/>
        </authorList>
    </citation>
    <scope>IDENTIFICATION</scope>
</reference>
<sequence length="102" mass="11422">MTGKYSKPEGSVKDKEGRPITEFNDRNKWVEYFEELLKRPASLNPPDIKAAHTDLFIHVTPPKTETSLVMRHIKSGEAVGPDNILAEALKSDISNCKHAPHT</sequence>
<reference evidence="1 2" key="2">
    <citation type="submission" date="2018-11" db="EMBL/GenBank/DDBJ databases">
        <authorList>
            <consortium name="Pathogen Informatics"/>
        </authorList>
    </citation>
    <scope>NUCLEOTIDE SEQUENCE [LARGE SCALE GENOMIC DNA]</scope>
    <source>
        <strain evidence="1">Dakar</strain>
        <strain evidence="2">Dakar, Senegal</strain>
    </source>
</reference>
<name>A0A183L1Z9_9TREM</name>
<organism evidence="3">
    <name type="scientific">Schistosoma curassoni</name>
    <dbReference type="NCBI Taxonomy" id="6186"/>
    <lineage>
        <taxon>Eukaryota</taxon>
        <taxon>Metazoa</taxon>
        <taxon>Spiralia</taxon>
        <taxon>Lophotrochozoa</taxon>
        <taxon>Platyhelminthes</taxon>
        <taxon>Trematoda</taxon>
        <taxon>Digenea</taxon>
        <taxon>Strigeidida</taxon>
        <taxon>Schistosomatoidea</taxon>
        <taxon>Schistosomatidae</taxon>
        <taxon>Schistosoma</taxon>
    </lineage>
</organism>
<dbReference type="AlphaFoldDB" id="A0A183L1Z9"/>
<evidence type="ECO:0000313" key="1">
    <source>
        <dbReference type="EMBL" id="VDP75168.1"/>
    </source>
</evidence>
<dbReference type="WBParaSite" id="SCUD_0002135301-mRNA-1">
    <property type="protein sequence ID" value="SCUD_0002135301-mRNA-1"/>
    <property type="gene ID" value="SCUD_0002135301"/>
</dbReference>
<accession>A0A183L1Z9</accession>
<keyword evidence="2" id="KW-1185">Reference proteome</keyword>
<dbReference type="Proteomes" id="UP000279833">
    <property type="component" value="Unassembled WGS sequence"/>
</dbReference>
<dbReference type="EMBL" id="UZAK01046358">
    <property type="protein sequence ID" value="VDP75168.1"/>
    <property type="molecule type" value="Genomic_DNA"/>
</dbReference>
<evidence type="ECO:0000313" key="2">
    <source>
        <dbReference type="Proteomes" id="UP000279833"/>
    </source>
</evidence>
<evidence type="ECO:0000313" key="3">
    <source>
        <dbReference type="WBParaSite" id="SCUD_0002135301-mRNA-1"/>
    </source>
</evidence>
<protein>
    <submittedName>
        <fullName evidence="3">RPAP1_N domain-containing protein</fullName>
    </submittedName>
</protein>